<proteinExistence type="predicted"/>
<reference evidence="17" key="1">
    <citation type="submission" date="2022-01" db="EMBL/GenBank/DDBJ databases">
        <authorList>
            <person name="Criscuolo A."/>
        </authorList>
    </citation>
    <scope>NUCLEOTIDE SEQUENCE</scope>
    <source>
        <strain evidence="17">CIP111892</strain>
    </source>
</reference>
<name>A0ABN8FZ07_9BACL</name>
<evidence type="ECO:0000259" key="16">
    <source>
        <dbReference type="PROSITE" id="PS50885"/>
    </source>
</evidence>
<dbReference type="Gene3D" id="3.30.450.20">
    <property type="entry name" value="PAS domain"/>
    <property type="match status" value="1"/>
</dbReference>
<keyword evidence="5" id="KW-0597">Phosphoprotein</keyword>
<feature type="domain" description="Histidine kinase" evidence="15">
    <location>
        <begin position="421"/>
        <end position="607"/>
    </location>
</feature>
<dbReference type="Pfam" id="PF00672">
    <property type="entry name" value="HAMP"/>
    <property type="match status" value="1"/>
</dbReference>
<evidence type="ECO:0000256" key="3">
    <source>
        <dbReference type="ARBA" id="ARBA00012438"/>
    </source>
</evidence>
<evidence type="ECO:0000256" key="6">
    <source>
        <dbReference type="ARBA" id="ARBA00022679"/>
    </source>
</evidence>
<dbReference type="InterPro" id="IPR003594">
    <property type="entry name" value="HATPase_dom"/>
</dbReference>
<feature type="domain" description="HAMP" evidence="16">
    <location>
        <begin position="348"/>
        <end position="400"/>
    </location>
</feature>
<comment type="catalytic activity">
    <reaction evidence="1">
        <text>ATP + protein L-histidine = ADP + protein N-phospho-L-histidine.</text>
        <dbReference type="EC" id="2.7.13.3"/>
    </reaction>
</comment>
<evidence type="ECO:0000256" key="5">
    <source>
        <dbReference type="ARBA" id="ARBA00022553"/>
    </source>
</evidence>
<evidence type="ECO:0000256" key="14">
    <source>
        <dbReference type="SAM" id="Phobius"/>
    </source>
</evidence>
<dbReference type="Gene3D" id="3.30.565.10">
    <property type="entry name" value="Histidine kinase-like ATPase, C-terminal domain"/>
    <property type="match status" value="1"/>
</dbReference>
<dbReference type="Pfam" id="PF06580">
    <property type="entry name" value="His_kinase"/>
    <property type="match status" value="1"/>
</dbReference>
<dbReference type="PANTHER" id="PTHR34220:SF11">
    <property type="entry name" value="SENSOR PROTEIN KINASE HPTS"/>
    <property type="match status" value="1"/>
</dbReference>
<dbReference type="InterPro" id="IPR004358">
    <property type="entry name" value="Sig_transdc_His_kin-like_C"/>
</dbReference>
<sequence>MKIQFLKNISLRTQFIALFILLITMTLGIFGYRYYVISTAVVTDIAEQNAYQIVKKNNDIIDTKLSLIGQNIVAFSNDKELYEAFGTILPGNDEDILKLDHIVSDIIKKYFSHSQDIYSVQLATSYYTFGPTTFYSGEYGKSFIPADALKASRIYQTAEAAKGKIMWIPTYKFAEMFHIQYLDNIKTDYEYMFSAAEMLDGAIINGSVYYTFPEGVEAPVLLVNFKEDFFKNLLEESIPIEGSYYMVLSREGTVISSSDGVEELSSTLNAPWLSQIMKTENGFGTIEIAGRKMIVCYDTSDVTGWISLIAFPQEQLAGTIIGAMRSTLLYWAVFILIIAAVASYWIAGRITNPIRRITRAVNRTGKGDFEVKLPAIGTKEIRILIHNFNLMNERIGTLIEENYEIKLKEKDAEITALNLQLDPHFMYNTLNMISMVALENNQDELSEMIISLSRMLKYTVKNNKDLVLFAEDFAYLEGYIYLMSKRFEGKVEIQLEMDQRILSTTVPKFLMQPFVENVFVHSFRIKRTGKLVIRTEIDNNTRRFIIEDNGDGIAAEKLQEIQHYSGSSVGMLNVQNRIRIIYGGLYGVEVRSVLGQGTSVTISLPYQ</sequence>
<dbReference type="SUPFAM" id="SSF158472">
    <property type="entry name" value="HAMP domain-like"/>
    <property type="match status" value="1"/>
</dbReference>
<evidence type="ECO:0000256" key="12">
    <source>
        <dbReference type="ARBA" id="ARBA00023012"/>
    </source>
</evidence>
<keyword evidence="9" id="KW-0418">Kinase</keyword>
<evidence type="ECO:0000256" key="8">
    <source>
        <dbReference type="ARBA" id="ARBA00022741"/>
    </source>
</evidence>
<dbReference type="EC" id="2.7.13.3" evidence="3"/>
<dbReference type="Pfam" id="PF02518">
    <property type="entry name" value="HATPase_c"/>
    <property type="match status" value="1"/>
</dbReference>
<keyword evidence="8" id="KW-0547">Nucleotide-binding</keyword>
<dbReference type="RefSeq" id="WP_236332298.1">
    <property type="nucleotide sequence ID" value="NZ_CAKMMG010000001.1"/>
</dbReference>
<dbReference type="Proteomes" id="UP000838324">
    <property type="component" value="Unassembled WGS sequence"/>
</dbReference>
<keyword evidence="7 14" id="KW-0812">Transmembrane</keyword>
<keyword evidence="4" id="KW-1003">Cell membrane</keyword>
<dbReference type="EMBL" id="CAKMMG010000001">
    <property type="protein sequence ID" value="CAH1195144.1"/>
    <property type="molecule type" value="Genomic_DNA"/>
</dbReference>
<dbReference type="PROSITE" id="PS50885">
    <property type="entry name" value="HAMP"/>
    <property type="match status" value="1"/>
</dbReference>
<dbReference type="InterPro" id="IPR050640">
    <property type="entry name" value="Bact_2-comp_sensor_kinase"/>
</dbReference>
<evidence type="ECO:0000256" key="11">
    <source>
        <dbReference type="ARBA" id="ARBA00022989"/>
    </source>
</evidence>
<organism evidence="17 18">
    <name type="scientific">Paenibacillus auburnensis</name>
    <dbReference type="NCBI Taxonomy" id="2905649"/>
    <lineage>
        <taxon>Bacteria</taxon>
        <taxon>Bacillati</taxon>
        <taxon>Bacillota</taxon>
        <taxon>Bacilli</taxon>
        <taxon>Bacillales</taxon>
        <taxon>Paenibacillaceae</taxon>
        <taxon>Paenibacillus</taxon>
    </lineage>
</organism>
<evidence type="ECO:0000313" key="17">
    <source>
        <dbReference type="EMBL" id="CAH1195144.1"/>
    </source>
</evidence>
<dbReference type="SMART" id="SM00304">
    <property type="entry name" value="HAMP"/>
    <property type="match status" value="1"/>
</dbReference>
<keyword evidence="10" id="KW-0067">ATP-binding</keyword>
<keyword evidence="11 14" id="KW-1133">Transmembrane helix</keyword>
<comment type="caution">
    <text evidence="17">The sequence shown here is derived from an EMBL/GenBank/DDBJ whole genome shotgun (WGS) entry which is preliminary data.</text>
</comment>
<evidence type="ECO:0000256" key="7">
    <source>
        <dbReference type="ARBA" id="ARBA00022692"/>
    </source>
</evidence>
<dbReference type="SUPFAM" id="SSF55874">
    <property type="entry name" value="ATPase domain of HSP90 chaperone/DNA topoisomerase II/histidine kinase"/>
    <property type="match status" value="1"/>
</dbReference>
<evidence type="ECO:0000259" key="15">
    <source>
        <dbReference type="PROSITE" id="PS50109"/>
    </source>
</evidence>
<dbReference type="InterPro" id="IPR005467">
    <property type="entry name" value="His_kinase_dom"/>
</dbReference>
<accession>A0ABN8FZ07</accession>
<keyword evidence="6" id="KW-0808">Transferase</keyword>
<dbReference type="InterPro" id="IPR003660">
    <property type="entry name" value="HAMP_dom"/>
</dbReference>
<evidence type="ECO:0000256" key="2">
    <source>
        <dbReference type="ARBA" id="ARBA00004651"/>
    </source>
</evidence>
<evidence type="ECO:0000256" key="10">
    <source>
        <dbReference type="ARBA" id="ARBA00022840"/>
    </source>
</evidence>
<keyword evidence="13 14" id="KW-0472">Membrane</keyword>
<dbReference type="PROSITE" id="PS50109">
    <property type="entry name" value="HIS_KIN"/>
    <property type="match status" value="1"/>
</dbReference>
<evidence type="ECO:0000256" key="1">
    <source>
        <dbReference type="ARBA" id="ARBA00000085"/>
    </source>
</evidence>
<protein>
    <recommendedName>
        <fullName evidence="3">histidine kinase</fullName>
        <ecNumber evidence="3">2.7.13.3</ecNumber>
    </recommendedName>
</protein>
<dbReference type="PRINTS" id="PR00344">
    <property type="entry name" value="BCTRLSENSOR"/>
</dbReference>
<feature type="transmembrane region" description="Helical" evidence="14">
    <location>
        <begin position="328"/>
        <end position="347"/>
    </location>
</feature>
<keyword evidence="18" id="KW-1185">Reference proteome</keyword>
<feature type="transmembrane region" description="Helical" evidence="14">
    <location>
        <begin position="15"/>
        <end position="35"/>
    </location>
</feature>
<evidence type="ECO:0000256" key="4">
    <source>
        <dbReference type="ARBA" id="ARBA00022475"/>
    </source>
</evidence>
<keyword evidence="12" id="KW-0902">Two-component regulatory system</keyword>
<gene>
    <name evidence="17" type="ORF">PAECIP111892_01968</name>
</gene>
<dbReference type="PANTHER" id="PTHR34220">
    <property type="entry name" value="SENSOR HISTIDINE KINASE YPDA"/>
    <property type="match status" value="1"/>
</dbReference>
<dbReference type="InterPro" id="IPR036890">
    <property type="entry name" value="HATPase_C_sf"/>
</dbReference>
<dbReference type="Gene3D" id="6.10.340.10">
    <property type="match status" value="1"/>
</dbReference>
<dbReference type="CDD" id="cd06225">
    <property type="entry name" value="HAMP"/>
    <property type="match status" value="1"/>
</dbReference>
<evidence type="ECO:0000256" key="13">
    <source>
        <dbReference type="ARBA" id="ARBA00023136"/>
    </source>
</evidence>
<dbReference type="InterPro" id="IPR010559">
    <property type="entry name" value="Sig_transdc_His_kin_internal"/>
</dbReference>
<evidence type="ECO:0000256" key="9">
    <source>
        <dbReference type="ARBA" id="ARBA00022777"/>
    </source>
</evidence>
<comment type="subcellular location">
    <subcellularLocation>
        <location evidence="2">Cell membrane</location>
        <topology evidence="2">Multi-pass membrane protein</topology>
    </subcellularLocation>
</comment>
<evidence type="ECO:0000313" key="18">
    <source>
        <dbReference type="Proteomes" id="UP000838324"/>
    </source>
</evidence>